<reference evidence="1 2" key="1">
    <citation type="submission" date="2020-07" db="EMBL/GenBank/DDBJ databases">
        <title>Genomic Encyclopedia of Type Strains, Phase IV (KMG-V): Genome sequencing to study the core and pangenomes of soil and plant-associated prokaryotes.</title>
        <authorList>
            <person name="Whitman W."/>
        </authorList>
    </citation>
    <scope>NUCLEOTIDE SEQUENCE [LARGE SCALE GENOMIC DNA]</scope>
    <source>
        <strain evidence="1 2">AN3</strain>
    </source>
</reference>
<dbReference type="AlphaFoldDB" id="A0A839ESH7"/>
<dbReference type="EMBL" id="JACGXN010000016">
    <property type="protein sequence ID" value="MBA8881752.1"/>
    <property type="molecule type" value="Genomic_DNA"/>
</dbReference>
<evidence type="ECO:0000313" key="1">
    <source>
        <dbReference type="EMBL" id="MBA8881752.1"/>
    </source>
</evidence>
<keyword evidence="2" id="KW-1185">Reference proteome</keyword>
<protein>
    <submittedName>
        <fullName evidence="1">Uncharacterized protein</fullName>
    </submittedName>
</protein>
<dbReference type="RefSeq" id="WP_182552297.1">
    <property type="nucleotide sequence ID" value="NZ_JACGXN010000016.1"/>
</dbReference>
<proteinExistence type="predicted"/>
<comment type="caution">
    <text evidence="1">The sequence shown here is derived from an EMBL/GenBank/DDBJ whole genome shotgun (WGS) entry which is preliminary data.</text>
</comment>
<organism evidence="1 2">
    <name type="scientific">Phyllobacterium myrsinacearum</name>
    <dbReference type="NCBI Taxonomy" id="28101"/>
    <lineage>
        <taxon>Bacteria</taxon>
        <taxon>Pseudomonadati</taxon>
        <taxon>Pseudomonadota</taxon>
        <taxon>Alphaproteobacteria</taxon>
        <taxon>Hyphomicrobiales</taxon>
        <taxon>Phyllobacteriaceae</taxon>
        <taxon>Phyllobacterium</taxon>
    </lineage>
</organism>
<accession>A0A839ESH7</accession>
<dbReference type="Proteomes" id="UP000549052">
    <property type="component" value="Unassembled WGS sequence"/>
</dbReference>
<name>A0A839ESH7_9HYPH</name>
<sequence length="109" mass="12533">MNFKFRRDYQNKQDETITVLYIPEDARCNPLALVFKYSDFKTQEELDRFILAHAPLEAWQRAIDNANQIEFEIGNVEATAEDVQKARDALGSTATDMQSTVEQNLESSN</sequence>
<gene>
    <name evidence="1" type="ORF">FHW16_005497</name>
</gene>
<evidence type="ECO:0000313" key="2">
    <source>
        <dbReference type="Proteomes" id="UP000549052"/>
    </source>
</evidence>